<evidence type="ECO:0000313" key="2">
    <source>
        <dbReference type="EMBL" id="JAH42260.1"/>
    </source>
</evidence>
<organism evidence="2">
    <name type="scientific">Anguilla anguilla</name>
    <name type="common">European freshwater eel</name>
    <name type="synonym">Muraena anguilla</name>
    <dbReference type="NCBI Taxonomy" id="7936"/>
    <lineage>
        <taxon>Eukaryota</taxon>
        <taxon>Metazoa</taxon>
        <taxon>Chordata</taxon>
        <taxon>Craniata</taxon>
        <taxon>Vertebrata</taxon>
        <taxon>Euteleostomi</taxon>
        <taxon>Actinopterygii</taxon>
        <taxon>Neopterygii</taxon>
        <taxon>Teleostei</taxon>
        <taxon>Anguilliformes</taxon>
        <taxon>Anguillidae</taxon>
        <taxon>Anguilla</taxon>
    </lineage>
</organism>
<dbReference type="AlphaFoldDB" id="A0A0E9SNN1"/>
<keyword evidence="1" id="KW-1133">Transmembrane helix</keyword>
<reference evidence="2" key="2">
    <citation type="journal article" date="2015" name="Fish Shellfish Immunol.">
        <title>Early steps in the European eel (Anguilla anguilla)-Vibrio vulnificus interaction in the gills: Role of the RtxA13 toxin.</title>
        <authorList>
            <person name="Callol A."/>
            <person name="Pajuelo D."/>
            <person name="Ebbesson L."/>
            <person name="Teles M."/>
            <person name="MacKenzie S."/>
            <person name="Amaro C."/>
        </authorList>
    </citation>
    <scope>NUCLEOTIDE SEQUENCE</scope>
</reference>
<protein>
    <submittedName>
        <fullName evidence="2">Uncharacterized protein</fullName>
    </submittedName>
</protein>
<sequence>MSSTTNSHAAAHCDYFGGIITLQSGTFLFFSSFIILTEADRSQTRKIET</sequence>
<keyword evidence="1" id="KW-0812">Transmembrane</keyword>
<evidence type="ECO:0000256" key="1">
    <source>
        <dbReference type="SAM" id="Phobius"/>
    </source>
</evidence>
<dbReference type="EMBL" id="GBXM01066317">
    <property type="protein sequence ID" value="JAH42260.1"/>
    <property type="molecule type" value="Transcribed_RNA"/>
</dbReference>
<accession>A0A0E9SNN1</accession>
<reference evidence="2" key="1">
    <citation type="submission" date="2014-11" db="EMBL/GenBank/DDBJ databases">
        <authorList>
            <person name="Amaro Gonzalez C."/>
        </authorList>
    </citation>
    <scope>NUCLEOTIDE SEQUENCE</scope>
</reference>
<feature type="transmembrane region" description="Helical" evidence="1">
    <location>
        <begin position="15"/>
        <end position="36"/>
    </location>
</feature>
<name>A0A0E9SNN1_ANGAN</name>
<keyword evidence="1" id="KW-0472">Membrane</keyword>
<proteinExistence type="predicted"/>